<dbReference type="Proteomes" id="UP000248066">
    <property type="component" value="Unassembled WGS sequence"/>
</dbReference>
<dbReference type="EMBL" id="PDOF01000001">
    <property type="protein sequence ID" value="PYZ97780.1"/>
    <property type="molecule type" value="Genomic_DNA"/>
</dbReference>
<dbReference type="OrthoDB" id="2112405at2"/>
<gene>
    <name evidence="1" type="ORF">CR205_04085</name>
</gene>
<reference evidence="1 2" key="1">
    <citation type="submission" date="2017-10" db="EMBL/GenBank/DDBJ databases">
        <title>Bacillus sp. nov., a halophilic bacterium isolated from a Yangshapao Lake.</title>
        <authorList>
            <person name="Wang H."/>
        </authorList>
    </citation>
    <scope>NUCLEOTIDE SEQUENCE [LARGE SCALE GENOMIC DNA]</scope>
    <source>
        <strain evidence="1 2">YSP-3</strain>
    </source>
</reference>
<name>A0A2W0HCW0_9BACI</name>
<evidence type="ECO:0000313" key="2">
    <source>
        <dbReference type="Proteomes" id="UP000248066"/>
    </source>
</evidence>
<keyword evidence="2" id="KW-1185">Reference proteome</keyword>
<protein>
    <recommendedName>
        <fullName evidence="3">WYL domain-containing protein</fullName>
    </recommendedName>
</protein>
<evidence type="ECO:0000313" key="1">
    <source>
        <dbReference type="EMBL" id="PYZ97780.1"/>
    </source>
</evidence>
<proteinExistence type="predicted"/>
<sequence>MEGVFRRSMVNREPVEMIYMSKKGTVTKRVVTIRSISAGKVTAFCHLRRAVRTFRRDSILSVMPVRTSRKKPGEGQIG</sequence>
<accession>A0A2W0HCW0</accession>
<dbReference type="RefSeq" id="WP_110517208.1">
    <property type="nucleotide sequence ID" value="NZ_PDOF01000001.1"/>
</dbReference>
<comment type="caution">
    <text evidence="1">The sequence shown here is derived from an EMBL/GenBank/DDBJ whole genome shotgun (WGS) entry which is preliminary data.</text>
</comment>
<evidence type="ECO:0008006" key="3">
    <source>
        <dbReference type="Google" id="ProtNLM"/>
    </source>
</evidence>
<dbReference type="AlphaFoldDB" id="A0A2W0HCW0"/>
<organism evidence="1 2">
    <name type="scientific">Alteribacter lacisalsi</name>
    <dbReference type="NCBI Taxonomy" id="2045244"/>
    <lineage>
        <taxon>Bacteria</taxon>
        <taxon>Bacillati</taxon>
        <taxon>Bacillota</taxon>
        <taxon>Bacilli</taxon>
        <taxon>Bacillales</taxon>
        <taxon>Bacillaceae</taxon>
        <taxon>Alteribacter</taxon>
    </lineage>
</organism>